<name>A0A4Y8ZL05_9SPHN</name>
<evidence type="ECO:0000259" key="3">
    <source>
        <dbReference type="PROSITE" id="PS51724"/>
    </source>
</evidence>
<dbReference type="GO" id="GO:0042834">
    <property type="term" value="F:peptidoglycan binding"/>
    <property type="evidence" value="ECO:0007669"/>
    <property type="project" value="InterPro"/>
</dbReference>
<dbReference type="SUPFAM" id="SSF110997">
    <property type="entry name" value="Sporulation related repeat"/>
    <property type="match status" value="1"/>
</dbReference>
<dbReference type="InterPro" id="IPR011990">
    <property type="entry name" value="TPR-like_helical_dom_sf"/>
</dbReference>
<dbReference type="RefSeq" id="WP_135090076.1">
    <property type="nucleotide sequence ID" value="NZ_SPDV01000061.1"/>
</dbReference>
<gene>
    <name evidence="4" type="ORF">E2493_19075</name>
</gene>
<reference evidence="4 5" key="1">
    <citation type="submission" date="2019-03" db="EMBL/GenBank/DDBJ databases">
        <title>Genome sequence of Sphingomonas sp. 17J27-24.</title>
        <authorList>
            <person name="Kim M."/>
            <person name="Maeng S."/>
            <person name="Sathiyaraj S."/>
        </authorList>
    </citation>
    <scope>NUCLEOTIDE SEQUENCE [LARGE SCALE GENOMIC DNA]</scope>
    <source>
        <strain evidence="4 5">17J27-24</strain>
    </source>
</reference>
<dbReference type="PROSITE" id="PS51724">
    <property type="entry name" value="SPOR"/>
    <property type="match status" value="1"/>
</dbReference>
<dbReference type="InterPro" id="IPR036680">
    <property type="entry name" value="SPOR-like_sf"/>
</dbReference>
<dbReference type="InterPro" id="IPR019734">
    <property type="entry name" value="TPR_rpt"/>
</dbReference>
<dbReference type="SMART" id="SM00028">
    <property type="entry name" value="TPR"/>
    <property type="match status" value="3"/>
</dbReference>
<dbReference type="OrthoDB" id="7388953at2"/>
<dbReference type="Pfam" id="PF05036">
    <property type="entry name" value="SPOR"/>
    <property type="match status" value="1"/>
</dbReference>
<dbReference type="InterPro" id="IPR007730">
    <property type="entry name" value="SPOR-like_dom"/>
</dbReference>
<sequence>MNSSKVLKFGMAGLAIAGSMVACTPGTQSFRPSAAAARTPKAEQEAVTLFAKANAAVQRGDLANALAYTEQAVELSPRDVGYRMLLADLYLKNGRFQSAATTFEDVLALDPSNLRAGLSAALSRTALGQRGGAIARLDEMHDAPAADLGLAYALAGDTARAIALLEPAAREEGAPARVRQNLALTYALAGDWARARTTAAQDIAPDQLNARLQQWATLAQPKAPSDQVAALFGVTPAASDAGQPTRLALAPTQSDGTALAAAERVAAPESAPIQQASYQPADVSPAVPAAETKVKMAEVSDWVSAAAPDAASQEDTQPVYAAAVQSLVTPQPAVIKASAAQPLARSFDAAKPKPAIAQGTGRFAVQLGAFSSPAAVERAWAQAYKRYGFGEQTPFSTIVKLPKGTFHRLSVAGFASHEDASRVCRTVKAKGGVCFVRAVAGDAPVQWASRYTNVSRG</sequence>
<feature type="signal peptide" evidence="2">
    <location>
        <begin position="1"/>
        <end position="22"/>
    </location>
</feature>
<evidence type="ECO:0000313" key="5">
    <source>
        <dbReference type="Proteomes" id="UP000298213"/>
    </source>
</evidence>
<dbReference type="Pfam" id="PF13432">
    <property type="entry name" value="TPR_16"/>
    <property type="match status" value="1"/>
</dbReference>
<proteinExistence type="predicted"/>
<dbReference type="Proteomes" id="UP000298213">
    <property type="component" value="Unassembled WGS sequence"/>
</dbReference>
<dbReference type="Gene3D" id="1.25.40.10">
    <property type="entry name" value="Tetratricopeptide repeat domain"/>
    <property type="match status" value="1"/>
</dbReference>
<feature type="repeat" description="TPR" evidence="1">
    <location>
        <begin position="46"/>
        <end position="79"/>
    </location>
</feature>
<keyword evidence="5" id="KW-1185">Reference proteome</keyword>
<evidence type="ECO:0000313" key="4">
    <source>
        <dbReference type="EMBL" id="TFI56654.1"/>
    </source>
</evidence>
<keyword evidence="1" id="KW-0802">TPR repeat</keyword>
<dbReference type="Gene3D" id="3.30.70.1070">
    <property type="entry name" value="Sporulation related repeat"/>
    <property type="match status" value="1"/>
</dbReference>
<dbReference type="AlphaFoldDB" id="A0A4Y8ZL05"/>
<dbReference type="PROSITE" id="PS50005">
    <property type="entry name" value="TPR"/>
    <property type="match status" value="2"/>
</dbReference>
<protein>
    <submittedName>
        <fullName evidence="4">SPOR domain-containing protein</fullName>
    </submittedName>
</protein>
<organism evidence="4 5">
    <name type="scientific">Sphingomonas parva</name>
    <dbReference type="NCBI Taxonomy" id="2555898"/>
    <lineage>
        <taxon>Bacteria</taxon>
        <taxon>Pseudomonadati</taxon>
        <taxon>Pseudomonadota</taxon>
        <taxon>Alphaproteobacteria</taxon>
        <taxon>Sphingomonadales</taxon>
        <taxon>Sphingomonadaceae</taxon>
        <taxon>Sphingomonas</taxon>
    </lineage>
</organism>
<feature type="chain" id="PRO_5021374993" evidence="2">
    <location>
        <begin position="23"/>
        <end position="457"/>
    </location>
</feature>
<keyword evidence="2" id="KW-0732">Signal</keyword>
<feature type="repeat" description="TPR" evidence="1">
    <location>
        <begin position="80"/>
        <end position="113"/>
    </location>
</feature>
<evidence type="ECO:0000256" key="2">
    <source>
        <dbReference type="SAM" id="SignalP"/>
    </source>
</evidence>
<feature type="domain" description="SPOR" evidence="3">
    <location>
        <begin position="357"/>
        <end position="440"/>
    </location>
</feature>
<evidence type="ECO:0000256" key="1">
    <source>
        <dbReference type="PROSITE-ProRule" id="PRU00339"/>
    </source>
</evidence>
<dbReference type="PROSITE" id="PS51257">
    <property type="entry name" value="PROKAR_LIPOPROTEIN"/>
    <property type="match status" value="1"/>
</dbReference>
<comment type="caution">
    <text evidence="4">The sequence shown here is derived from an EMBL/GenBank/DDBJ whole genome shotgun (WGS) entry which is preliminary data.</text>
</comment>
<dbReference type="SUPFAM" id="SSF48452">
    <property type="entry name" value="TPR-like"/>
    <property type="match status" value="1"/>
</dbReference>
<accession>A0A4Y8ZL05</accession>
<dbReference type="EMBL" id="SPDV01000061">
    <property type="protein sequence ID" value="TFI56654.1"/>
    <property type="molecule type" value="Genomic_DNA"/>
</dbReference>